<proteinExistence type="predicted"/>
<dbReference type="Proteomes" id="UP000006034">
    <property type="component" value="Unassembled WGS sequence"/>
</dbReference>
<comment type="caution">
    <text evidence="2">The sequence shown here is derived from an EMBL/GenBank/DDBJ whole genome shotgun (WGS) entry which is preliminary data.</text>
</comment>
<name>E5Y3Z3_BILW3</name>
<organism evidence="2 3">
    <name type="scientific">Bilophila wadsworthia (strain 3_1_6)</name>
    <dbReference type="NCBI Taxonomy" id="563192"/>
    <lineage>
        <taxon>Bacteria</taxon>
        <taxon>Pseudomonadati</taxon>
        <taxon>Thermodesulfobacteriota</taxon>
        <taxon>Desulfovibrionia</taxon>
        <taxon>Desulfovibrionales</taxon>
        <taxon>Desulfovibrionaceae</taxon>
        <taxon>Bilophila</taxon>
    </lineage>
</organism>
<dbReference type="AlphaFoldDB" id="E5Y3Z3"/>
<dbReference type="RefSeq" id="WP_005025473.1">
    <property type="nucleotide sequence ID" value="NZ_KE150238.1"/>
</dbReference>
<sequence>MEIRKPGAAELKPALALAWDVFLKDAASGFSDEGIRTFKRFIEYDSMAATLANGTTTMWAAFSGLEPIGVIAARESHICLFFVAGPHQRHGIGRRLFETFRSRRLSLAPQAPLTVNAAPSAVRAYQRLGFVRTGGEQVAGGIRFVPMKHTL</sequence>
<dbReference type="GeneID" id="78086038"/>
<dbReference type="InterPro" id="IPR000182">
    <property type="entry name" value="GNAT_dom"/>
</dbReference>
<dbReference type="PROSITE" id="PS51186">
    <property type="entry name" value="GNAT"/>
    <property type="match status" value="1"/>
</dbReference>
<protein>
    <recommendedName>
        <fullName evidence="1">N-acetyltransferase domain-containing protein</fullName>
    </recommendedName>
</protein>
<keyword evidence="3" id="KW-1185">Reference proteome</keyword>
<dbReference type="EMBL" id="ADCP02000001">
    <property type="protein sequence ID" value="EFV45307.1"/>
    <property type="molecule type" value="Genomic_DNA"/>
</dbReference>
<evidence type="ECO:0000313" key="3">
    <source>
        <dbReference type="Proteomes" id="UP000006034"/>
    </source>
</evidence>
<dbReference type="InterPro" id="IPR016181">
    <property type="entry name" value="Acyl_CoA_acyltransferase"/>
</dbReference>
<dbReference type="InterPro" id="IPR052564">
    <property type="entry name" value="N-acetyltrans/Recomb-assoc"/>
</dbReference>
<dbReference type="Gene3D" id="3.40.630.30">
    <property type="match status" value="1"/>
</dbReference>
<accession>E5Y3Z3</accession>
<dbReference type="OrthoDB" id="9789605at2"/>
<dbReference type="PANTHER" id="PTHR43451">
    <property type="entry name" value="ACETYLTRANSFERASE (GNAT) FAMILY PROTEIN"/>
    <property type="match status" value="1"/>
</dbReference>
<dbReference type="PANTHER" id="PTHR43451:SF1">
    <property type="entry name" value="ACETYLTRANSFERASE"/>
    <property type="match status" value="1"/>
</dbReference>
<evidence type="ECO:0000313" key="2">
    <source>
        <dbReference type="EMBL" id="EFV45307.1"/>
    </source>
</evidence>
<gene>
    <name evidence="2" type="ORF">HMPREF0179_00904</name>
</gene>
<dbReference type="eggNOG" id="COG0456">
    <property type="taxonomic scope" value="Bacteria"/>
</dbReference>
<dbReference type="SUPFAM" id="SSF55729">
    <property type="entry name" value="Acyl-CoA N-acyltransferases (Nat)"/>
    <property type="match status" value="1"/>
</dbReference>
<dbReference type="HOGENOM" id="CLU_120448_0_0_7"/>
<dbReference type="CDD" id="cd04301">
    <property type="entry name" value="NAT_SF"/>
    <property type="match status" value="1"/>
</dbReference>
<reference evidence="2 3" key="2">
    <citation type="submission" date="2013-04" db="EMBL/GenBank/DDBJ databases">
        <title>The Genome Sequence of Bilophila wadsworthia 3_1_6.</title>
        <authorList>
            <consortium name="The Broad Institute Genomics Platform"/>
            <person name="Earl A."/>
            <person name="Ward D."/>
            <person name="Feldgarden M."/>
            <person name="Gevers D."/>
            <person name="Sibley C."/>
            <person name="Strauss J."/>
            <person name="Allen-Vercoe E."/>
            <person name="Walker B."/>
            <person name="Young S."/>
            <person name="Zeng Q."/>
            <person name="Gargeya S."/>
            <person name="Fitzgerald M."/>
            <person name="Haas B."/>
            <person name="Abouelleil A."/>
            <person name="Allen A.W."/>
            <person name="Alvarado L."/>
            <person name="Arachchi H.M."/>
            <person name="Berlin A.M."/>
            <person name="Chapman S.B."/>
            <person name="Gainer-Dewar J."/>
            <person name="Goldberg J."/>
            <person name="Griggs A."/>
            <person name="Gujja S."/>
            <person name="Hansen M."/>
            <person name="Howarth C."/>
            <person name="Imamovic A."/>
            <person name="Ireland A."/>
            <person name="Larimer J."/>
            <person name="McCowan C."/>
            <person name="Murphy C."/>
            <person name="Pearson M."/>
            <person name="Poon T.W."/>
            <person name="Priest M."/>
            <person name="Roberts A."/>
            <person name="Saif S."/>
            <person name="Shea T."/>
            <person name="Sisk P."/>
            <person name="Sykes S."/>
            <person name="Wortman J."/>
            <person name="Nusbaum C."/>
            <person name="Birren B."/>
        </authorList>
    </citation>
    <scope>NUCLEOTIDE SEQUENCE [LARGE SCALE GENOMIC DNA]</scope>
    <source>
        <strain evidence="2 3">3_1_6</strain>
    </source>
</reference>
<evidence type="ECO:0000259" key="1">
    <source>
        <dbReference type="PROSITE" id="PS51186"/>
    </source>
</evidence>
<dbReference type="Pfam" id="PF13673">
    <property type="entry name" value="Acetyltransf_10"/>
    <property type="match status" value="1"/>
</dbReference>
<dbReference type="STRING" id="563192.HMPREF0179_00904"/>
<reference evidence="2 3" key="1">
    <citation type="submission" date="2010-10" db="EMBL/GenBank/DDBJ databases">
        <authorList>
            <consortium name="The Broad Institute Genome Sequencing Platform"/>
            <person name="Ward D."/>
            <person name="Earl A."/>
            <person name="Feldgarden M."/>
            <person name="Young S.K."/>
            <person name="Gargeya S."/>
            <person name="Zeng Q."/>
            <person name="Alvarado L."/>
            <person name="Berlin A."/>
            <person name="Bochicchio J."/>
            <person name="Chapman S.B."/>
            <person name="Chen Z."/>
            <person name="Freedman E."/>
            <person name="Gellesch M."/>
            <person name="Goldberg J."/>
            <person name="Griggs A."/>
            <person name="Gujja S."/>
            <person name="Heilman E."/>
            <person name="Heiman D."/>
            <person name="Howarth C."/>
            <person name="Mehta T."/>
            <person name="Neiman D."/>
            <person name="Pearson M."/>
            <person name="Roberts A."/>
            <person name="Saif S."/>
            <person name="Shea T."/>
            <person name="Shenoy N."/>
            <person name="Sisk P."/>
            <person name="Stolte C."/>
            <person name="Sykes S."/>
            <person name="White J."/>
            <person name="Yandava C."/>
            <person name="Allen-Vercoe E."/>
            <person name="Sibley C."/>
            <person name="Ambrose C.E."/>
            <person name="Strauss J."/>
            <person name="Daigneault M."/>
            <person name="Haas B."/>
            <person name="Nusbaum C."/>
            <person name="Birren B."/>
        </authorList>
    </citation>
    <scope>NUCLEOTIDE SEQUENCE [LARGE SCALE GENOMIC DNA]</scope>
    <source>
        <strain evidence="2 3">3_1_6</strain>
    </source>
</reference>
<feature type="domain" description="N-acetyltransferase" evidence="1">
    <location>
        <begin position="1"/>
        <end position="151"/>
    </location>
</feature>
<dbReference type="GO" id="GO:0016747">
    <property type="term" value="F:acyltransferase activity, transferring groups other than amino-acyl groups"/>
    <property type="evidence" value="ECO:0007669"/>
    <property type="project" value="InterPro"/>
</dbReference>